<feature type="repeat" description="WD" evidence="5">
    <location>
        <begin position="257"/>
        <end position="298"/>
    </location>
</feature>
<dbReference type="InterPro" id="IPR036322">
    <property type="entry name" value="WD40_repeat_dom_sf"/>
</dbReference>
<evidence type="ECO:0000256" key="6">
    <source>
        <dbReference type="SAM" id="MobiDB-lite"/>
    </source>
</evidence>
<sequence>MSSFFTKPASLKRKRPEAGAPRPQRTNDRSNARPTKRRETRDDSVSGSDFDDDDDDVGPRPPADSDDESSESEFEGEDAAGRRTRLAERYLENTRQQIISEGFDAKDIDAELLAERMGERLKEDSAESKGKIYRWIADEYDYQNAQHSQFRADSQTLTGVATCAPYIYTVSKDMTLIKWEMPQQIDASSKHTQPTKPKKLIYTRGNGKREDDFDFKHHTDVILCVAASSDGKFVATGGRDRKLIVWDAATLKPLKFFHHHRDAVTSLCFRRTTNQLYSASKDRTIKLWSLDELAYVETLFGHQDEVTDVSALNQELCVTVGARDRTARYWRVVEESQLVFRGGGSGASSKHRKENAAAGIPQPREFHEGSIDRVTMVDDETFITGSDNGTLSLWNIQKKKAVFTLPLAHGLDPPPKPEDVSAEADPSADASVYTEPQPRWITALACVPFSNIIISGSWDGQLRAWKISEDRRRLEALGPIGCVEDNQLIDGEAMYMDDSIHAVPESNKTVKGVINDLAVFERGDRGKDGLAIVAAVGKEHKMGRWMQDAGKNHAMLFRVSRKAVENGTIENGEASEVE</sequence>
<dbReference type="SUPFAM" id="SSF50978">
    <property type="entry name" value="WD40 repeat-like"/>
    <property type="match status" value="1"/>
</dbReference>
<proteinExistence type="predicted"/>
<evidence type="ECO:0000256" key="3">
    <source>
        <dbReference type="ARBA" id="ARBA00022737"/>
    </source>
</evidence>
<protein>
    <submittedName>
        <fullName evidence="7">WD40 repeat-like protein</fullName>
    </submittedName>
</protein>
<evidence type="ECO:0000256" key="2">
    <source>
        <dbReference type="ARBA" id="ARBA00022574"/>
    </source>
</evidence>
<feature type="repeat" description="WD" evidence="5">
    <location>
        <begin position="434"/>
        <end position="475"/>
    </location>
</feature>
<dbReference type="EMBL" id="QZBD01000280">
    <property type="protein sequence ID" value="THY21685.1"/>
    <property type="molecule type" value="Genomic_DNA"/>
</dbReference>
<dbReference type="GO" id="GO:0032040">
    <property type="term" value="C:small-subunit processome"/>
    <property type="evidence" value="ECO:0007669"/>
    <property type="project" value="TreeGrafter"/>
</dbReference>
<keyword evidence="4" id="KW-0539">Nucleus</keyword>
<dbReference type="PROSITE" id="PS50082">
    <property type="entry name" value="WD_REPEATS_2"/>
    <property type="match status" value="5"/>
</dbReference>
<organism evidence="7 8">
    <name type="scientific">Aureobasidium pullulans</name>
    <name type="common">Black yeast</name>
    <name type="synonym">Pullularia pullulans</name>
    <dbReference type="NCBI Taxonomy" id="5580"/>
    <lineage>
        <taxon>Eukaryota</taxon>
        <taxon>Fungi</taxon>
        <taxon>Dikarya</taxon>
        <taxon>Ascomycota</taxon>
        <taxon>Pezizomycotina</taxon>
        <taxon>Dothideomycetes</taxon>
        <taxon>Dothideomycetidae</taxon>
        <taxon>Dothideales</taxon>
        <taxon>Saccotheciaceae</taxon>
        <taxon>Aureobasidium</taxon>
    </lineage>
</organism>
<evidence type="ECO:0000313" key="7">
    <source>
        <dbReference type="EMBL" id="THY21685.1"/>
    </source>
</evidence>
<feature type="compositionally biased region" description="Acidic residues" evidence="6">
    <location>
        <begin position="64"/>
        <end position="78"/>
    </location>
</feature>
<dbReference type="GO" id="GO:0034511">
    <property type="term" value="F:U3 snoRNA binding"/>
    <property type="evidence" value="ECO:0007669"/>
    <property type="project" value="InterPro"/>
</dbReference>
<dbReference type="Gene3D" id="2.130.10.10">
    <property type="entry name" value="YVTN repeat-like/Quinoprotein amine dehydrogenase"/>
    <property type="match status" value="1"/>
</dbReference>
<dbReference type="PANTHER" id="PTHR19865">
    <property type="entry name" value="U3 SMALL NUCLEOLAR RNA INTERACTING PROTEIN 2"/>
    <property type="match status" value="1"/>
</dbReference>
<feature type="region of interest" description="Disordered" evidence="6">
    <location>
        <begin position="412"/>
        <end position="433"/>
    </location>
</feature>
<dbReference type="PROSITE" id="PS50294">
    <property type="entry name" value="WD_REPEATS_REGION"/>
    <property type="match status" value="2"/>
</dbReference>
<keyword evidence="3" id="KW-0677">Repeat</keyword>
<accession>A0A4S9KZY5</accession>
<comment type="subcellular location">
    <subcellularLocation>
        <location evidence="1">Nucleus</location>
    </subcellularLocation>
</comment>
<dbReference type="PANTHER" id="PTHR19865:SF0">
    <property type="entry name" value="U3 SMALL NUCLEOLAR RNA-INTERACTING PROTEIN 2"/>
    <property type="match status" value="1"/>
</dbReference>
<feature type="repeat" description="WD" evidence="5">
    <location>
        <begin position="215"/>
        <end position="256"/>
    </location>
</feature>
<comment type="caution">
    <text evidence="7">The sequence shown here is derived from an EMBL/GenBank/DDBJ whole genome shotgun (WGS) entry which is preliminary data.</text>
</comment>
<gene>
    <name evidence="7" type="ORF">D6D01_06518</name>
</gene>
<evidence type="ECO:0000256" key="1">
    <source>
        <dbReference type="ARBA" id="ARBA00004123"/>
    </source>
</evidence>
<dbReference type="InterPro" id="IPR039241">
    <property type="entry name" value="Rrp9-like"/>
</dbReference>
<dbReference type="SMART" id="SM00320">
    <property type="entry name" value="WD40"/>
    <property type="match status" value="6"/>
</dbReference>
<dbReference type="InterPro" id="IPR020472">
    <property type="entry name" value="WD40_PAC1"/>
</dbReference>
<reference evidence="7 8" key="1">
    <citation type="submission" date="2018-10" db="EMBL/GenBank/DDBJ databases">
        <title>Fifty Aureobasidium pullulans genomes reveal a recombining polyextremotolerant generalist.</title>
        <authorList>
            <person name="Gostincar C."/>
            <person name="Turk M."/>
            <person name="Zajc J."/>
            <person name="Gunde-Cimerman N."/>
        </authorList>
    </citation>
    <scope>NUCLEOTIDE SEQUENCE [LARGE SCALE GENOMIC DNA]</scope>
    <source>
        <strain evidence="7 8">EXF-6604</strain>
    </source>
</reference>
<dbReference type="InterPro" id="IPR001680">
    <property type="entry name" value="WD40_rpt"/>
</dbReference>
<dbReference type="PRINTS" id="PR00320">
    <property type="entry name" value="GPROTEINBRPT"/>
</dbReference>
<evidence type="ECO:0000256" key="4">
    <source>
        <dbReference type="ARBA" id="ARBA00023242"/>
    </source>
</evidence>
<evidence type="ECO:0000313" key="8">
    <source>
        <dbReference type="Proteomes" id="UP000306584"/>
    </source>
</evidence>
<dbReference type="AlphaFoldDB" id="A0A4S9KZY5"/>
<dbReference type="Pfam" id="PF00400">
    <property type="entry name" value="WD40"/>
    <property type="match status" value="4"/>
</dbReference>
<feature type="repeat" description="WD" evidence="5">
    <location>
        <begin position="364"/>
        <end position="404"/>
    </location>
</feature>
<dbReference type="InterPro" id="IPR015943">
    <property type="entry name" value="WD40/YVTN_repeat-like_dom_sf"/>
</dbReference>
<feature type="region of interest" description="Disordered" evidence="6">
    <location>
        <begin position="1"/>
        <end position="83"/>
    </location>
</feature>
<name>A0A4S9KZY5_AURPU</name>
<feature type="compositionally biased region" description="Basic and acidic residues" evidence="6">
    <location>
        <begin position="25"/>
        <end position="44"/>
    </location>
</feature>
<evidence type="ECO:0000256" key="5">
    <source>
        <dbReference type="PROSITE-ProRule" id="PRU00221"/>
    </source>
</evidence>
<feature type="repeat" description="WD" evidence="5">
    <location>
        <begin position="299"/>
        <end position="340"/>
    </location>
</feature>
<dbReference type="Proteomes" id="UP000306584">
    <property type="component" value="Unassembled WGS sequence"/>
</dbReference>
<keyword evidence="2 5" id="KW-0853">WD repeat</keyword>